<dbReference type="EMBL" id="PEMH01000054">
    <property type="protein sequence ID" value="RTI02442.1"/>
    <property type="molecule type" value="Genomic_DNA"/>
</dbReference>
<dbReference type="AlphaFoldDB" id="A0A430UIY2"/>
<reference evidence="3 4" key="1">
    <citation type="journal article" date="2019" name="Extremophiles">
        <title>Biogeography of thermophiles and predominance of Thermus scotoductus in domestic water heaters.</title>
        <authorList>
            <person name="Wilpiszeski R.L."/>
            <person name="Zhang Z."/>
            <person name="House C.H."/>
        </authorList>
    </citation>
    <scope>NUCLEOTIDE SEQUENCE [LARGE SCALE GENOMIC DNA]</scope>
    <source>
        <strain evidence="1 4">16_S16</strain>
        <strain evidence="2 3">17_S17</strain>
    </source>
</reference>
<evidence type="ECO:0000313" key="4">
    <source>
        <dbReference type="Proteomes" id="UP000288347"/>
    </source>
</evidence>
<organism evidence="1 4">
    <name type="scientific">Thermus scotoductus</name>
    <dbReference type="NCBI Taxonomy" id="37636"/>
    <lineage>
        <taxon>Bacteria</taxon>
        <taxon>Thermotogati</taxon>
        <taxon>Deinococcota</taxon>
        <taxon>Deinococci</taxon>
        <taxon>Thermales</taxon>
        <taxon>Thermaceae</taxon>
        <taxon>Thermus</taxon>
    </lineage>
</organism>
<evidence type="ECO:0000313" key="2">
    <source>
        <dbReference type="EMBL" id="RTI09023.1"/>
    </source>
</evidence>
<gene>
    <name evidence="1" type="ORF">CSW29_02490</name>
    <name evidence="2" type="ORF">CSW30_06245</name>
</gene>
<evidence type="ECO:0000313" key="3">
    <source>
        <dbReference type="Proteomes" id="UP000287173"/>
    </source>
</evidence>
<dbReference type="RefSeq" id="WP_015717266.1">
    <property type="nucleotide sequence ID" value="NZ_PELL01000043.1"/>
</dbReference>
<dbReference type="Proteomes" id="UP000288347">
    <property type="component" value="Unassembled WGS sequence"/>
</dbReference>
<dbReference type="Proteomes" id="UP000287173">
    <property type="component" value="Unassembled WGS sequence"/>
</dbReference>
<name>A0A430UIY2_THESC</name>
<evidence type="ECO:0000313" key="1">
    <source>
        <dbReference type="EMBL" id="RTI02442.1"/>
    </source>
</evidence>
<proteinExistence type="predicted"/>
<accession>A0A430UIY2</accession>
<dbReference type="EMBL" id="PEMG01000159">
    <property type="protein sequence ID" value="RTI09023.1"/>
    <property type="molecule type" value="Genomic_DNA"/>
</dbReference>
<comment type="caution">
    <text evidence="1">The sequence shown here is derived from an EMBL/GenBank/DDBJ whole genome shotgun (WGS) entry which is preliminary data.</text>
</comment>
<sequence>MINDGHGGKKGITYHATQAWAQDLFPEPPPSHQSLVWFAHRYLDEAMLEALLQKLRARPEERLSREDEAGPFA</sequence>
<evidence type="ECO:0008006" key="5">
    <source>
        <dbReference type="Google" id="ProtNLM"/>
    </source>
</evidence>
<protein>
    <recommendedName>
        <fullName evidence="5">Transposase</fullName>
    </recommendedName>
</protein>